<sequence>MSLPNSLPYSESNDSICNISTFNSLGFSNNDYISLEDLESQLDKEALLCFSETQYSNNDRAVIIKENNNEKNTKLNKKLRPTDCVVCARPTKCCHFDVPSCLGTSELFQNQINFVLNIT</sequence>
<organism evidence="1 2">
    <name type="scientific">Meloidogyne enterolobii</name>
    <name type="common">Root-knot nematode worm</name>
    <name type="synonym">Meloidogyne mayaguensis</name>
    <dbReference type="NCBI Taxonomy" id="390850"/>
    <lineage>
        <taxon>Eukaryota</taxon>
        <taxon>Metazoa</taxon>
        <taxon>Ecdysozoa</taxon>
        <taxon>Nematoda</taxon>
        <taxon>Chromadorea</taxon>
        <taxon>Rhabditida</taxon>
        <taxon>Tylenchina</taxon>
        <taxon>Tylenchomorpha</taxon>
        <taxon>Tylenchoidea</taxon>
        <taxon>Meloidogynidae</taxon>
        <taxon>Meloidogyninae</taxon>
        <taxon>Meloidogyne</taxon>
    </lineage>
</organism>
<reference evidence="1" key="1">
    <citation type="submission" date="2023-11" db="EMBL/GenBank/DDBJ databases">
        <authorList>
            <person name="Poullet M."/>
        </authorList>
    </citation>
    <scope>NUCLEOTIDE SEQUENCE</scope>
    <source>
        <strain evidence="1">E1834</strain>
    </source>
</reference>
<proteinExistence type="predicted"/>
<protein>
    <submittedName>
        <fullName evidence="1">Uncharacterized protein</fullName>
    </submittedName>
</protein>
<dbReference type="EMBL" id="CAVMJV010000007">
    <property type="protein sequence ID" value="CAK5033764.1"/>
    <property type="molecule type" value="Genomic_DNA"/>
</dbReference>
<dbReference type="Proteomes" id="UP001497535">
    <property type="component" value="Unassembled WGS sequence"/>
</dbReference>
<keyword evidence="2" id="KW-1185">Reference proteome</keyword>
<accession>A0ACB0Y7G6</accession>
<gene>
    <name evidence="1" type="ORF">MENTE1834_LOCUS8224</name>
</gene>
<name>A0ACB0Y7G6_MELEN</name>
<evidence type="ECO:0000313" key="1">
    <source>
        <dbReference type="EMBL" id="CAK5033764.1"/>
    </source>
</evidence>
<evidence type="ECO:0000313" key="2">
    <source>
        <dbReference type="Proteomes" id="UP001497535"/>
    </source>
</evidence>
<comment type="caution">
    <text evidence="1">The sequence shown here is derived from an EMBL/GenBank/DDBJ whole genome shotgun (WGS) entry which is preliminary data.</text>
</comment>